<dbReference type="OrthoDB" id="5191135at2"/>
<dbReference type="Proteomes" id="UP000276232">
    <property type="component" value="Unassembled WGS sequence"/>
</dbReference>
<accession>A0A3N1G8Z3</accession>
<evidence type="ECO:0000313" key="1">
    <source>
        <dbReference type="EMBL" id="ROP26693.1"/>
    </source>
</evidence>
<organism evidence="1 2">
    <name type="scientific">Pseudokineococcus lusitanus</name>
    <dbReference type="NCBI Taxonomy" id="763993"/>
    <lineage>
        <taxon>Bacteria</taxon>
        <taxon>Bacillati</taxon>
        <taxon>Actinomycetota</taxon>
        <taxon>Actinomycetes</taxon>
        <taxon>Kineosporiales</taxon>
        <taxon>Kineosporiaceae</taxon>
        <taxon>Pseudokineococcus</taxon>
    </lineage>
</organism>
<sequence>MTETDPSTHEDRQHVLQQVLLSLKHLQGTPPSEVQPQLERALAEAGLPDQPAPWLRDTSAELSAGRLVVVSPREIPDEVEHLEPDPEQHAAG</sequence>
<keyword evidence="2" id="KW-1185">Reference proteome</keyword>
<name>A0A3N1G8Z3_9ACTN</name>
<gene>
    <name evidence="1" type="ORF">EDC03_3330</name>
</gene>
<dbReference type="EMBL" id="RJKN01000011">
    <property type="protein sequence ID" value="ROP26693.1"/>
    <property type="molecule type" value="Genomic_DNA"/>
</dbReference>
<proteinExistence type="predicted"/>
<dbReference type="AlphaFoldDB" id="A0A3N1G8Z3"/>
<dbReference type="RefSeq" id="WP_123381377.1">
    <property type="nucleotide sequence ID" value="NZ_RJKN01000011.1"/>
</dbReference>
<dbReference type="InParanoid" id="A0A3N1G8Z3"/>
<protein>
    <submittedName>
        <fullName evidence="1">Uncharacterized protein</fullName>
    </submittedName>
</protein>
<comment type="caution">
    <text evidence="1">The sequence shown here is derived from an EMBL/GenBank/DDBJ whole genome shotgun (WGS) entry which is preliminary data.</text>
</comment>
<evidence type="ECO:0000313" key="2">
    <source>
        <dbReference type="Proteomes" id="UP000276232"/>
    </source>
</evidence>
<reference evidence="1 2" key="1">
    <citation type="journal article" date="2015" name="Stand. Genomic Sci.">
        <title>Genomic Encyclopedia of Bacterial and Archaeal Type Strains, Phase III: the genomes of soil and plant-associated and newly described type strains.</title>
        <authorList>
            <person name="Whitman W.B."/>
            <person name="Woyke T."/>
            <person name="Klenk H.P."/>
            <person name="Zhou Y."/>
            <person name="Lilburn T.G."/>
            <person name="Beck B.J."/>
            <person name="De Vos P."/>
            <person name="Vandamme P."/>
            <person name="Eisen J.A."/>
            <person name="Garrity G."/>
            <person name="Hugenholtz P."/>
            <person name="Kyrpides N.C."/>
        </authorList>
    </citation>
    <scope>NUCLEOTIDE SEQUENCE [LARGE SCALE GENOMIC DNA]</scope>
    <source>
        <strain evidence="1 2">CECT 7306</strain>
    </source>
</reference>